<evidence type="ECO:0000313" key="1">
    <source>
        <dbReference type="EMBL" id="QHU06944.1"/>
    </source>
</evidence>
<dbReference type="EMBL" id="MN740669">
    <property type="protein sequence ID" value="QHU06944.1"/>
    <property type="molecule type" value="Genomic_DNA"/>
</dbReference>
<dbReference type="AlphaFoldDB" id="A0A6C0JTD5"/>
<protein>
    <submittedName>
        <fullName evidence="1">Uncharacterized protein</fullName>
    </submittedName>
</protein>
<organism evidence="1">
    <name type="scientific">viral metagenome</name>
    <dbReference type="NCBI Taxonomy" id="1070528"/>
    <lineage>
        <taxon>unclassified sequences</taxon>
        <taxon>metagenomes</taxon>
        <taxon>organismal metagenomes</taxon>
    </lineage>
</organism>
<accession>A0A6C0JTD5</accession>
<name>A0A6C0JTD5_9ZZZZ</name>
<sequence length="83" mass="9584">MSNKNQYEDKSLCQKICYNYRTLDKTWVYSCPKTNLNYSAFGAGVNCLCPAVPEKRSIMDQYLIAGRPSNYFPTSNDRLGWKL</sequence>
<proteinExistence type="predicted"/>
<reference evidence="1" key="1">
    <citation type="journal article" date="2020" name="Nature">
        <title>Giant virus diversity and host interactions through global metagenomics.</title>
        <authorList>
            <person name="Schulz F."/>
            <person name="Roux S."/>
            <person name="Paez-Espino D."/>
            <person name="Jungbluth S."/>
            <person name="Walsh D.A."/>
            <person name="Denef V.J."/>
            <person name="McMahon K.D."/>
            <person name="Konstantinidis K.T."/>
            <person name="Eloe-Fadrosh E.A."/>
            <person name="Kyrpides N.C."/>
            <person name="Woyke T."/>
        </authorList>
    </citation>
    <scope>NUCLEOTIDE SEQUENCE</scope>
    <source>
        <strain evidence="1">GVMAG-S-1038524-41</strain>
    </source>
</reference>